<proteinExistence type="predicted"/>
<feature type="compositionally biased region" description="Basic and acidic residues" evidence="1">
    <location>
        <begin position="1"/>
        <end position="10"/>
    </location>
</feature>
<evidence type="ECO:0000313" key="3">
    <source>
        <dbReference type="Proteomes" id="UP000237631"/>
    </source>
</evidence>
<dbReference type="AlphaFoldDB" id="A0A2S6CBC6"/>
<dbReference type="EMBL" id="PNEN01000503">
    <property type="protein sequence ID" value="PPJ56993.1"/>
    <property type="molecule type" value="Genomic_DNA"/>
</dbReference>
<accession>A0A2S6CBC6</accession>
<reference evidence="3" key="1">
    <citation type="journal article" date="2017" name="bioRxiv">
        <title>Conservation of a gene cluster reveals novel cercosporin biosynthetic mechanisms and extends production to the genus Colletotrichum.</title>
        <authorList>
            <person name="de Jonge R."/>
            <person name="Ebert M.K."/>
            <person name="Huitt-Roehl C.R."/>
            <person name="Pal P."/>
            <person name="Suttle J.C."/>
            <person name="Spanner R.E."/>
            <person name="Neubauer J.D."/>
            <person name="Jurick W.M.II."/>
            <person name="Stott K.A."/>
            <person name="Secor G.A."/>
            <person name="Thomma B.P.H.J."/>
            <person name="Van de Peer Y."/>
            <person name="Townsend C.A."/>
            <person name="Bolton M.D."/>
        </authorList>
    </citation>
    <scope>NUCLEOTIDE SEQUENCE [LARGE SCALE GENOMIC DNA]</scope>
    <source>
        <strain evidence="3">CBS538.71</strain>
    </source>
</reference>
<comment type="caution">
    <text evidence="2">The sequence shown here is derived from an EMBL/GenBank/DDBJ whole genome shotgun (WGS) entry which is preliminary data.</text>
</comment>
<gene>
    <name evidence="2" type="ORF">CBER1_00596</name>
</gene>
<protein>
    <submittedName>
        <fullName evidence="2">Uncharacterized protein</fullName>
    </submittedName>
</protein>
<dbReference type="Proteomes" id="UP000237631">
    <property type="component" value="Unassembled WGS sequence"/>
</dbReference>
<keyword evidence="3" id="KW-1185">Reference proteome</keyword>
<feature type="region of interest" description="Disordered" evidence="1">
    <location>
        <begin position="1"/>
        <end position="37"/>
    </location>
</feature>
<evidence type="ECO:0000256" key="1">
    <source>
        <dbReference type="SAM" id="MobiDB-lite"/>
    </source>
</evidence>
<organism evidence="2 3">
    <name type="scientific">Cercospora berteroae</name>
    <dbReference type="NCBI Taxonomy" id="357750"/>
    <lineage>
        <taxon>Eukaryota</taxon>
        <taxon>Fungi</taxon>
        <taxon>Dikarya</taxon>
        <taxon>Ascomycota</taxon>
        <taxon>Pezizomycotina</taxon>
        <taxon>Dothideomycetes</taxon>
        <taxon>Dothideomycetidae</taxon>
        <taxon>Mycosphaerellales</taxon>
        <taxon>Mycosphaerellaceae</taxon>
        <taxon>Cercospora</taxon>
    </lineage>
</organism>
<evidence type="ECO:0000313" key="2">
    <source>
        <dbReference type="EMBL" id="PPJ56993.1"/>
    </source>
</evidence>
<dbReference type="OrthoDB" id="10474375at2759"/>
<name>A0A2S6CBC6_9PEZI</name>
<sequence length="342" mass="38321">MSVKRPHDEVDATGDTETTKASGVGDNSLVVPPYDAANEPMPDSPVFREDFLVLECFVGQLINHLCEPIHRRKSVNNVVNGLKEEVGTRTQSQLPEQLCIALNGAMQAGKTATGNSILNENIGKEGDEGYSSTVEMDRQFYSYMREALPELTKNTRKSFADGLRGIVGGVKAHEHYKTMGMMPFLSYLQTEAKEIGDMFRDITTDSPKNFVAKAMSTVYAKSAKIKGKAGAVKQRLHFFQQEVTRTGGVWQQAHDLLYEAFVLLLKAHKTRVETAAGEFFERIERTFEMMCPDETEESEEEIALRKELSLRLETVEHQLNNEVKPKLLEILGIPEPEDSLFV</sequence>